<sequence length="374" mass="44028">MIEVVPVSPTNKRQLKRFVTFPFQLYRNNPYWVPPLIKDEIATLNPKQNPVFQNAEAQYFLAYKDGTMAGRVAVIINHVEVQQLGKKKVRFGWFDVIDDIEVTRSLMNKVFEIGLQQGLEYAEGPVGFSNMEKAGILTSGFEERNTMITWYHHPYYAEHFKKLGFDTQATWVEYKINDPEQITEKVRKFSKIVRERYGLEVIRFKNKKEILPYVDAMFELLNNTYNTLQTFVPVQQYQIDYYKEKYFSFIHPDYITCIKDSSERLIAFSVVMPSFSKALKKANGRLLPFGWYHILKAQKRNDTAAFYLIGIDPEYQGKGVTAIIFEEMQDLFRQKGIKKVETNPELRENTAVQLLWKDYNPILHKERSTFRKQL</sequence>
<proteinExistence type="predicted"/>
<dbReference type="Gene3D" id="3.40.630.30">
    <property type="match status" value="1"/>
</dbReference>
<evidence type="ECO:0000313" key="3">
    <source>
        <dbReference type="Proteomes" id="UP000239800"/>
    </source>
</evidence>
<dbReference type="InterPro" id="IPR016181">
    <property type="entry name" value="Acyl_CoA_acyltransferase"/>
</dbReference>
<feature type="domain" description="N-acetyltransferase" evidence="1">
    <location>
        <begin position="282"/>
        <end position="349"/>
    </location>
</feature>
<gene>
    <name evidence="2" type="ORF">BST85_06000</name>
</gene>
<dbReference type="GO" id="GO:0016787">
    <property type="term" value="F:hydrolase activity"/>
    <property type="evidence" value="ECO:0007669"/>
    <property type="project" value="UniProtKB-KW"/>
</dbReference>
<dbReference type="PANTHER" id="PTHR41368">
    <property type="entry name" value="PROTEIN YGHO"/>
    <property type="match status" value="1"/>
</dbReference>
<dbReference type="OrthoDB" id="9806005at2"/>
<dbReference type="GO" id="GO:0016747">
    <property type="term" value="F:acyltransferase activity, transferring groups other than amino-acyl groups"/>
    <property type="evidence" value="ECO:0007669"/>
    <property type="project" value="InterPro"/>
</dbReference>
<accession>A0A2S7KPF5</accession>
<dbReference type="RefSeq" id="WP_104812426.1">
    <property type="nucleotide sequence ID" value="NZ_MQUB01000001.1"/>
</dbReference>
<dbReference type="SUPFAM" id="SSF55729">
    <property type="entry name" value="Acyl-CoA N-acyltransferases (Nat)"/>
    <property type="match status" value="1"/>
</dbReference>
<evidence type="ECO:0000313" key="2">
    <source>
        <dbReference type="EMBL" id="PQB04501.1"/>
    </source>
</evidence>
<protein>
    <submittedName>
        <fullName evidence="2">GTP cyclohydrolase</fullName>
    </submittedName>
</protein>
<dbReference type="Pfam" id="PF00583">
    <property type="entry name" value="Acetyltransf_1"/>
    <property type="match status" value="1"/>
</dbReference>
<dbReference type="InterPro" id="IPR039968">
    <property type="entry name" value="BcerS-like"/>
</dbReference>
<dbReference type="AlphaFoldDB" id="A0A2S7KPF5"/>
<dbReference type="Proteomes" id="UP000239800">
    <property type="component" value="Unassembled WGS sequence"/>
</dbReference>
<reference evidence="2 3" key="1">
    <citation type="submission" date="2016-11" db="EMBL/GenBank/DDBJ databases">
        <title>Trade-off between light-utilization and light-protection in marine flavobacteria.</title>
        <authorList>
            <person name="Kumagai Y."/>
        </authorList>
    </citation>
    <scope>NUCLEOTIDE SEQUENCE [LARGE SCALE GENOMIC DNA]</scope>
    <source>
        <strain evidence="2 3">NBRC 107741</strain>
    </source>
</reference>
<dbReference type="InterPro" id="IPR000182">
    <property type="entry name" value="GNAT_dom"/>
</dbReference>
<evidence type="ECO:0000259" key="1">
    <source>
        <dbReference type="Pfam" id="PF00583"/>
    </source>
</evidence>
<name>A0A2S7KPF5_9FLAO</name>
<dbReference type="EMBL" id="MQUB01000001">
    <property type="protein sequence ID" value="PQB04501.1"/>
    <property type="molecule type" value="Genomic_DNA"/>
</dbReference>
<dbReference type="PANTHER" id="PTHR41368:SF1">
    <property type="entry name" value="PROTEIN YGHO"/>
    <property type="match status" value="1"/>
</dbReference>
<keyword evidence="2" id="KW-0378">Hydrolase</keyword>
<keyword evidence="3" id="KW-1185">Reference proteome</keyword>
<comment type="caution">
    <text evidence="2">The sequence shown here is derived from an EMBL/GenBank/DDBJ whole genome shotgun (WGS) entry which is preliminary data.</text>
</comment>
<organism evidence="2 3">
    <name type="scientific">Aureitalea marina</name>
    <dbReference type="NCBI Taxonomy" id="930804"/>
    <lineage>
        <taxon>Bacteria</taxon>
        <taxon>Pseudomonadati</taxon>
        <taxon>Bacteroidota</taxon>
        <taxon>Flavobacteriia</taxon>
        <taxon>Flavobacteriales</taxon>
        <taxon>Flavobacteriaceae</taxon>
        <taxon>Aureitalea</taxon>
    </lineage>
</organism>
<dbReference type="CDD" id="cd04301">
    <property type="entry name" value="NAT_SF"/>
    <property type="match status" value="1"/>
</dbReference>